<name>A0A3N7HN80_9BURK</name>
<dbReference type="InterPro" id="IPR013482">
    <property type="entry name" value="Molybde_CF_guanTrfase"/>
</dbReference>
<comment type="caution">
    <text evidence="10">The sequence shown here is derived from an EMBL/GenBank/DDBJ whole genome shotgun (WGS) entry which is preliminary data.</text>
</comment>
<dbReference type="SUPFAM" id="SSF53448">
    <property type="entry name" value="Nucleotide-diphospho-sugar transferases"/>
    <property type="match status" value="1"/>
</dbReference>
<keyword evidence="6 8" id="KW-0342">GTP-binding</keyword>
<comment type="domain">
    <text evidence="8">The N-terminal domain determines nucleotide recognition and specific binding, while the C-terminal domain determines the specific binding to the target protein.</text>
</comment>
<dbReference type="GO" id="GO:0005737">
    <property type="term" value="C:cytoplasm"/>
    <property type="evidence" value="ECO:0007669"/>
    <property type="project" value="UniProtKB-SubCell"/>
</dbReference>
<dbReference type="HAMAP" id="MF_00316">
    <property type="entry name" value="MobA"/>
    <property type="match status" value="1"/>
</dbReference>
<feature type="binding site" evidence="8">
    <location>
        <position position="104"/>
    </location>
    <ligand>
        <name>Mg(2+)</name>
        <dbReference type="ChEBI" id="CHEBI:18420"/>
    </ligand>
</feature>
<evidence type="ECO:0000256" key="8">
    <source>
        <dbReference type="HAMAP-Rule" id="MF_00316"/>
    </source>
</evidence>
<dbReference type="NCBIfam" id="TIGR02665">
    <property type="entry name" value="molyb_mobA"/>
    <property type="match status" value="1"/>
</dbReference>
<dbReference type="GO" id="GO:0061603">
    <property type="term" value="F:molybdenum cofactor guanylyltransferase activity"/>
    <property type="evidence" value="ECO:0007669"/>
    <property type="project" value="UniProtKB-EC"/>
</dbReference>
<protein>
    <recommendedName>
        <fullName evidence="8">Molybdenum cofactor guanylyltransferase</fullName>
        <shortName evidence="8">MoCo guanylyltransferase</shortName>
        <ecNumber evidence="8">2.7.7.77</ecNumber>
    </recommendedName>
    <alternativeName>
        <fullName evidence="8">GTP:molybdopterin guanylyltransferase</fullName>
    </alternativeName>
    <alternativeName>
        <fullName evidence="8">Mo-MPT guanylyltransferase</fullName>
    </alternativeName>
    <alternativeName>
        <fullName evidence="8">Molybdopterin guanylyltransferase</fullName>
    </alternativeName>
    <alternativeName>
        <fullName evidence="8">Molybdopterin-guanine dinucleotide synthase</fullName>
        <shortName evidence="8">MGD synthase</shortName>
    </alternativeName>
</protein>
<dbReference type="OrthoDB" id="9788394at2"/>
<gene>
    <name evidence="8 10" type="primary">mobA</name>
    <name evidence="10" type="ORF">DZC73_15525</name>
</gene>
<dbReference type="AlphaFoldDB" id="A0A3N7HN80"/>
<feature type="binding site" evidence="8">
    <location>
        <begin position="15"/>
        <end position="17"/>
    </location>
    <ligand>
        <name>GTP</name>
        <dbReference type="ChEBI" id="CHEBI:37565"/>
    </ligand>
</feature>
<comment type="subcellular location">
    <subcellularLocation>
        <location evidence="8">Cytoplasm</location>
    </subcellularLocation>
</comment>
<dbReference type="Pfam" id="PF12804">
    <property type="entry name" value="NTP_transf_3"/>
    <property type="match status" value="1"/>
</dbReference>
<comment type="subunit">
    <text evidence="8">Monomer.</text>
</comment>
<comment type="similarity">
    <text evidence="8">Belongs to the MobA family.</text>
</comment>
<evidence type="ECO:0000259" key="9">
    <source>
        <dbReference type="Pfam" id="PF12804"/>
    </source>
</evidence>
<feature type="domain" description="MobA-like NTP transferase" evidence="9">
    <location>
        <begin position="12"/>
        <end position="162"/>
    </location>
</feature>
<dbReference type="InterPro" id="IPR029044">
    <property type="entry name" value="Nucleotide-diphossugar_trans"/>
</dbReference>
<comment type="catalytic activity">
    <reaction evidence="8">
        <text>Mo-molybdopterin + GTP + H(+) = Mo-molybdopterin guanine dinucleotide + diphosphate</text>
        <dbReference type="Rhea" id="RHEA:34243"/>
        <dbReference type="ChEBI" id="CHEBI:15378"/>
        <dbReference type="ChEBI" id="CHEBI:33019"/>
        <dbReference type="ChEBI" id="CHEBI:37565"/>
        <dbReference type="ChEBI" id="CHEBI:71302"/>
        <dbReference type="ChEBI" id="CHEBI:71310"/>
        <dbReference type="EC" id="2.7.7.77"/>
    </reaction>
</comment>
<keyword evidence="10" id="KW-0548">Nucleotidyltransferase</keyword>
<evidence type="ECO:0000256" key="6">
    <source>
        <dbReference type="ARBA" id="ARBA00023134"/>
    </source>
</evidence>
<reference evidence="10 11" key="2">
    <citation type="submission" date="2018-12" db="EMBL/GenBank/DDBJ databases">
        <title>Rhizobacter gummiphilus sp. nov., a rubber-degrading bacterium isolated from the soil of a botanical garden in Japan.</title>
        <authorList>
            <person name="Shunsuke S.S."/>
        </authorList>
    </citation>
    <scope>NUCLEOTIDE SEQUENCE [LARGE SCALE GENOMIC DNA]</scope>
    <source>
        <strain evidence="10 11">S-16</strain>
    </source>
</reference>
<proteinExistence type="inferred from homology"/>
<dbReference type="Gene3D" id="3.90.550.10">
    <property type="entry name" value="Spore Coat Polysaccharide Biosynthesis Protein SpsA, Chain A"/>
    <property type="match status" value="1"/>
</dbReference>
<comment type="cofactor">
    <cofactor evidence="8">
        <name>Mg(2+)</name>
        <dbReference type="ChEBI" id="CHEBI:18420"/>
    </cofactor>
</comment>
<evidence type="ECO:0000313" key="11">
    <source>
        <dbReference type="Proteomes" id="UP000267464"/>
    </source>
</evidence>
<keyword evidence="3 8" id="KW-0479">Metal-binding</keyword>
<keyword evidence="1 8" id="KW-0963">Cytoplasm</keyword>
<comment type="function">
    <text evidence="8">Transfers a GMP moiety from GTP to Mo-molybdopterin (Mo-MPT) cofactor (Moco or molybdenum cofactor) to form Mo-molybdopterin guanine dinucleotide (Mo-MGD) cofactor.</text>
</comment>
<accession>A0A3N7HN80</accession>
<dbReference type="EC" id="2.7.7.77" evidence="8"/>
<dbReference type="RefSeq" id="WP_124541278.1">
    <property type="nucleotide sequence ID" value="NZ_QUSW01000004.1"/>
</dbReference>
<sequence>MSAAIPIGDITGLVLAGGRGTRMGGADKGLQMYRGQPLVAHALQRLRPQVGRVMVNANRHVQAYERLGVPVVPDTLPDHPGPLAGFLAGLARCETPWMVTVPCDTPAFPPDLVARLGAQVQARGADLAIAVTRDASGEQIQPVFCLLKTSLMPAIQAFTGSGQSKIGLWVSQQRGVHVLFDDASAFFNINTLDELQQAQWAHDGE</sequence>
<evidence type="ECO:0000256" key="7">
    <source>
        <dbReference type="ARBA" id="ARBA00023150"/>
    </source>
</evidence>
<dbReference type="GO" id="GO:0005525">
    <property type="term" value="F:GTP binding"/>
    <property type="evidence" value="ECO:0007669"/>
    <property type="project" value="UniProtKB-UniRule"/>
</dbReference>
<evidence type="ECO:0000256" key="3">
    <source>
        <dbReference type="ARBA" id="ARBA00022723"/>
    </source>
</evidence>
<evidence type="ECO:0000313" key="10">
    <source>
        <dbReference type="EMBL" id="RQP23560.1"/>
    </source>
</evidence>
<organism evidence="10 11">
    <name type="scientific">Piscinibacter terrae</name>
    <dbReference type="NCBI Taxonomy" id="2496871"/>
    <lineage>
        <taxon>Bacteria</taxon>
        <taxon>Pseudomonadati</taxon>
        <taxon>Pseudomonadota</taxon>
        <taxon>Betaproteobacteria</taxon>
        <taxon>Burkholderiales</taxon>
        <taxon>Sphaerotilaceae</taxon>
        <taxon>Piscinibacter</taxon>
    </lineage>
</organism>
<keyword evidence="5 8" id="KW-0460">Magnesium</keyword>
<evidence type="ECO:0000256" key="1">
    <source>
        <dbReference type="ARBA" id="ARBA00022490"/>
    </source>
</evidence>
<keyword evidence="2 8" id="KW-0808">Transferase</keyword>
<keyword evidence="7 8" id="KW-0501">Molybdenum cofactor biosynthesis</keyword>
<feature type="binding site" evidence="8">
    <location>
        <position position="28"/>
    </location>
    <ligand>
        <name>GTP</name>
        <dbReference type="ChEBI" id="CHEBI:37565"/>
    </ligand>
</feature>
<dbReference type="CDD" id="cd02503">
    <property type="entry name" value="MobA"/>
    <property type="match status" value="1"/>
</dbReference>
<evidence type="ECO:0000256" key="4">
    <source>
        <dbReference type="ARBA" id="ARBA00022741"/>
    </source>
</evidence>
<dbReference type="GO" id="GO:0046872">
    <property type="term" value="F:metal ion binding"/>
    <property type="evidence" value="ECO:0007669"/>
    <property type="project" value="UniProtKB-KW"/>
</dbReference>
<feature type="binding site" evidence="8">
    <location>
        <position position="104"/>
    </location>
    <ligand>
        <name>GTP</name>
        <dbReference type="ChEBI" id="CHEBI:37565"/>
    </ligand>
</feature>
<reference evidence="10 11" key="1">
    <citation type="submission" date="2018-08" db="EMBL/GenBank/DDBJ databases">
        <authorList>
            <person name="Khan S.A."/>
            <person name="Jeon C.O."/>
            <person name="Chun B.H."/>
            <person name="Jeong S.E."/>
        </authorList>
    </citation>
    <scope>NUCLEOTIDE SEQUENCE [LARGE SCALE GENOMIC DNA]</scope>
    <source>
        <strain evidence="10 11">S-16</strain>
    </source>
</reference>
<dbReference type="InterPro" id="IPR025877">
    <property type="entry name" value="MobA-like_NTP_Trfase"/>
</dbReference>
<feature type="binding site" evidence="8">
    <location>
        <position position="74"/>
    </location>
    <ligand>
        <name>GTP</name>
        <dbReference type="ChEBI" id="CHEBI:37565"/>
    </ligand>
</feature>
<keyword evidence="11" id="KW-1185">Reference proteome</keyword>
<dbReference type="Proteomes" id="UP000267464">
    <property type="component" value="Unassembled WGS sequence"/>
</dbReference>
<dbReference type="PANTHER" id="PTHR19136:SF81">
    <property type="entry name" value="MOLYBDENUM COFACTOR GUANYLYLTRANSFERASE"/>
    <property type="match status" value="1"/>
</dbReference>
<dbReference type="PANTHER" id="PTHR19136">
    <property type="entry name" value="MOLYBDENUM COFACTOR GUANYLYLTRANSFERASE"/>
    <property type="match status" value="1"/>
</dbReference>
<feature type="binding site" evidence="8">
    <location>
        <position position="56"/>
    </location>
    <ligand>
        <name>GTP</name>
        <dbReference type="ChEBI" id="CHEBI:37565"/>
    </ligand>
</feature>
<dbReference type="EMBL" id="QUSW01000004">
    <property type="protein sequence ID" value="RQP23560.1"/>
    <property type="molecule type" value="Genomic_DNA"/>
</dbReference>
<evidence type="ECO:0000256" key="5">
    <source>
        <dbReference type="ARBA" id="ARBA00022842"/>
    </source>
</evidence>
<dbReference type="GO" id="GO:1902758">
    <property type="term" value="P:bis(molybdopterin guanine dinucleotide)molybdenum biosynthetic process"/>
    <property type="evidence" value="ECO:0007669"/>
    <property type="project" value="TreeGrafter"/>
</dbReference>
<evidence type="ECO:0000256" key="2">
    <source>
        <dbReference type="ARBA" id="ARBA00022679"/>
    </source>
</evidence>
<keyword evidence="4 8" id="KW-0547">Nucleotide-binding</keyword>